<feature type="compositionally biased region" description="Low complexity" evidence="1">
    <location>
        <begin position="88"/>
        <end position="111"/>
    </location>
</feature>
<feature type="compositionally biased region" description="Basic residues" evidence="1">
    <location>
        <begin position="52"/>
        <end position="64"/>
    </location>
</feature>
<feature type="compositionally biased region" description="Pro residues" evidence="1">
    <location>
        <begin position="112"/>
        <end position="126"/>
    </location>
</feature>
<gene>
    <name evidence="3" type="ORF">J1605_011157</name>
</gene>
<keyword evidence="4" id="KW-1185">Reference proteome</keyword>
<accession>A0AB34GMA6</accession>
<evidence type="ECO:0000313" key="4">
    <source>
        <dbReference type="Proteomes" id="UP001159641"/>
    </source>
</evidence>
<dbReference type="PANTHER" id="PTHR13233">
    <property type="entry name" value="MICROSPHERULE PROTEIN 1"/>
    <property type="match status" value="1"/>
</dbReference>
<dbReference type="GO" id="GO:0002151">
    <property type="term" value="F:G-quadruplex RNA binding"/>
    <property type="evidence" value="ECO:0007669"/>
    <property type="project" value="InterPro"/>
</dbReference>
<feature type="domain" description="Microspherule protein N-terminal" evidence="2">
    <location>
        <begin position="148"/>
        <end position="285"/>
    </location>
</feature>
<sequence>MTRGTGRTAQHGRFSGAARVTPDGIRPASHSEDEESLAGQKRASSQALGTIPKRRSSSRFIKRKKFDDELVESSLAKSSTRAKGASGVEPGCCSESEPSSSGKKVSKAPSTPVSPSPAPAPAPAPAPGLTKHVKKNKQPLQVTKALGRWKPAHDLLLISAVLQTNDLRSVHLAVKFSCRFTLQEVQEHWSALLYDPVISNLACQAMRQLHPEAIAAIQSKALFSKAEEQLLSKVGSTSQPTLETFQDLLHRHPDAFYLARTAKALQAQWQLMKPYYLLENQTAAAQGGPSAELLHRRGLD</sequence>
<dbReference type="GO" id="GO:0044545">
    <property type="term" value="C:NSL complex"/>
    <property type="evidence" value="ECO:0007669"/>
    <property type="project" value="TreeGrafter"/>
</dbReference>
<feature type="region of interest" description="Disordered" evidence="1">
    <location>
        <begin position="1"/>
        <end position="136"/>
    </location>
</feature>
<protein>
    <recommendedName>
        <fullName evidence="2">Microspherule protein N-terminal domain-containing protein</fullName>
    </recommendedName>
</protein>
<reference evidence="3 4" key="1">
    <citation type="submission" date="2022-11" db="EMBL/GenBank/DDBJ databases">
        <title>Whole genome sequence of Eschrichtius robustus ER-17-0199.</title>
        <authorList>
            <person name="Bruniche-Olsen A."/>
            <person name="Black A.N."/>
            <person name="Fields C.J."/>
            <person name="Walden K."/>
            <person name="Dewoody J.A."/>
        </authorList>
    </citation>
    <scope>NUCLEOTIDE SEQUENCE [LARGE SCALE GENOMIC DNA]</scope>
    <source>
        <strain evidence="3">ER-17-0199</strain>
        <tissue evidence="3">Blubber</tissue>
    </source>
</reference>
<dbReference type="Proteomes" id="UP001159641">
    <property type="component" value="Unassembled WGS sequence"/>
</dbReference>
<proteinExistence type="predicted"/>
<dbReference type="Pfam" id="PF13325">
    <property type="entry name" value="MCRS_N"/>
    <property type="match status" value="1"/>
</dbReference>
<dbReference type="InterPro" id="IPR037912">
    <property type="entry name" value="MCRS1"/>
</dbReference>
<dbReference type="GO" id="GO:0045944">
    <property type="term" value="P:positive regulation of transcription by RNA polymerase II"/>
    <property type="evidence" value="ECO:0007669"/>
    <property type="project" value="TreeGrafter"/>
</dbReference>
<evidence type="ECO:0000313" key="3">
    <source>
        <dbReference type="EMBL" id="KAJ8781173.1"/>
    </source>
</evidence>
<evidence type="ECO:0000259" key="2">
    <source>
        <dbReference type="Pfam" id="PF13325"/>
    </source>
</evidence>
<dbReference type="PANTHER" id="PTHR13233:SF0">
    <property type="entry name" value="MICROSPHERULE PROTEIN 1"/>
    <property type="match status" value="1"/>
</dbReference>
<dbReference type="GO" id="GO:0031011">
    <property type="term" value="C:Ino80 complex"/>
    <property type="evidence" value="ECO:0007669"/>
    <property type="project" value="InterPro"/>
</dbReference>
<dbReference type="AlphaFoldDB" id="A0AB34GMA6"/>
<organism evidence="3 4">
    <name type="scientific">Eschrichtius robustus</name>
    <name type="common">California gray whale</name>
    <name type="synonym">Eschrichtius gibbosus</name>
    <dbReference type="NCBI Taxonomy" id="9764"/>
    <lineage>
        <taxon>Eukaryota</taxon>
        <taxon>Metazoa</taxon>
        <taxon>Chordata</taxon>
        <taxon>Craniata</taxon>
        <taxon>Vertebrata</taxon>
        <taxon>Euteleostomi</taxon>
        <taxon>Mammalia</taxon>
        <taxon>Eutheria</taxon>
        <taxon>Laurasiatheria</taxon>
        <taxon>Artiodactyla</taxon>
        <taxon>Whippomorpha</taxon>
        <taxon>Cetacea</taxon>
        <taxon>Mysticeti</taxon>
        <taxon>Eschrichtiidae</taxon>
        <taxon>Eschrichtius</taxon>
    </lineage>
</organism>
<dbReference type="EMBL" id="JAIQCJ010002147">
    <property type="protein sequence ID" value="KAJ8781173.1"/>
    <property type="molecule type" value="Genomic_DNA"/>
</dbReference>
<evidence type="ECO:0000256" key="1">
    <source>
        <dbReference type="SAM" id="MobiDB-lite"/>
    </source>
</evidence>
<name>A0AB34GMA6_ESCRO</name>
<comment type="caution">
    <text evidence="3">The sequence shown here is derived from an EMBL/GenBank/DDBJ whole genome shotgun (WGS) entry which is preliminary data.</text>
</comment>
<dbReference type="GO" id="GO:0071339">
    <property type="term" value="C:MLL1 complex"/>
    <property type="evidence" value="ECO:0007669"/>
    <property type="project" value="InterPro"/>
</dbReference>
<dbReference type="InterPro" id="IPR025999">
    <property type="entry name" value="MCRS_N"/>
</dbReference>